<keyword evidence="1" id="KW-0812">Transmembrane</keyword>
<dbReference type="Proteomes" id="UP000229383">
    <property type="component" value="Unassembled WGS sequence"/>
</dbReference>
<dbReference type="InterPro" id="IPR012902">
    <property type="entry name" value="N_methyl_site"/>
</dbReference>
<dbReference type="Pfam" id="PF07963">
    <property type="entry name" value="N_methyl"/>
    <property type="match status" value="1"/>
</dbReference>
<evidence type="ECO:0000313" key="3">
    <source>
        <dbReference type="Proteomes" id="UP000229383"/>
    </source>
</evidence>
<evidence type="ECO:0000256" key="1">
    <source>
        <dbReference type="SAM" id="Phobius"/>
    </source>
</evidence>
<protein>
    <recommendedName>
        <fullName evidence="4">Prepilin-type N-terminal cleavage/methylation domain-containing protein</fullName>
    </recommendedName>
</protein>
<dbReference type="EMBL" id="PFCN01000040">
    <property type="protein sequence ID" value="PIR70047.1"/>
    <property type="molecule type" value="Genomic_DNA"/>
</dbReference>
<dbReference type="PROSITE" id="PS00409">
    <property type="entry name" value="PROKAR_NTER_METHYL"/>
    <property type="match status" value="1"/>
</dbReference>
<evidence type="ECO:0008006" key="4">
    <source>
        <dbReference type="Google" id="ProtNLM"/>
    </source>
</evidence>
<comment type="caution">
    <text evidence="2">The sequence shown here is derived from an EMBL/GenBank/DDBJ whole genome shotgun (WGS) entry which is preliminary data.</text>
</comment>
<sequence>MTGERNKKIQVSFGNLMRPAPLEVFNKTRQFIGKSRRRVCFRAFFNSRGASGHQKGFTLIETIVAITILLFGIMGSLSLATLGVRGVTQTRSNITVAFLAEEGLEYMRGKRDEGVMRGAGWLNFINICSDPNGCYVDVPNDAIIVCGASGCPKLLFNEANGLFNHNFGSQTQFTRKIKINTINANEIEIESEISWPGRLGIVQSVSIKSHLFDWQI</sequence>
<keyword evidence="1" id="KW-1133">Transmembrane helix</keyword>
<evidence type="ECO:0000313" key="2">
    <source>
        <dbReference type="EMBL" id="PIR70047.1"/>
    </source>
</evidence>
<feature type="transmembrane region" description="Helical" evidence="1">
    <location>
        <begin position="63"/>
        <end position="84"/>
    </location>
</feature>
<gene>
    <name evidence="2" type="ORF">COU46_03580</name>
</gene>
<organism evidence="2 3">
    <name type="scientific">Candidatus Niyogibacteria bacterium CG10_big_fil_rev_8_21_14_0_10_42_19</name>
    <dbReference type="NCBI Taxonomy" id="1974725"/>
    <lineage>
        <taxon>Bacteria</taxon>
        <taxon>Candidatus Niyogiibacteriota</taxon>
    </lineage>
</organism>
<name>A0A2H0TES2_9BACT</name>
<dbReference type="NCBIfam" id="TIGR02532">
    <property type="entry name" value="IV_pilin_GFxxxE"/>
    <property type="match status" value="1"/>
</dbReference>
<keyword evidence="1" id="KW-0472">Membrane</keyword>
<accession>A0A2H0TES2</accession>
<dbReference type="AlphaFoldDB" id="A0A2H0TES2"/>
<proteinExistence type="predicted"/>
<reference evidence="3" key="1">
    <citation type="submission" date="2017-09" db="EMBL/GenBank/DDBJ databases">
        <title>Depth-based differentiation of microbial function through sediment-hosted aquifers and enrichment of novel symbionts in the deep terrestrial subsurface.</title>
        <authorList>
            <person name="Probst A.J."/>
            <person name="Ladd B."/>
            <person name="Jarett J.K."/>
            <person name="Geller-Mcgrath D.E."/>
            <person name="Sieber C.M.K."/>
            <person name="Emerson J.B."/>
            <person name="Anantharaman K."/>
            <person name="Thomas B.C."/>
            <person name="Malmstrom R."/>
            <person name="Stieglmeier M."/>
            <person name="Klingl A."/>
            <person name="Woyke T."/>
            <person name="Ryan C.M."/>
            <person name="Banfield J.F."/>
        </authorList>
    </citation>
    <scope>NUCLEOTIDE SEQUENCE [LARGE SCALE GENOMIC DNA]</scope>
</reference>